<keyword evidence="3" id="KW-1185">Reference proteome</keyword>
<protein>
    <recommendedName>
        <fullName evidence="4">Histone H1</fullName>
    </recommendedName>
</protein>
<gene>
    <name evidence="2" type="ORF">GCM10011400_48940</name>
</gene>
<feature type="compositionally biased region" description="Low complexity" evidence="1">
    <location>
        <begin position="120"/>
        <end position="136"/>
    </location>
</feature>
<evidence type="ECO:0000256" key="1">
    <source>
        <dbReference type="SAM" id="MobiDB-lite"/>
    </source>
</evidence>
<organism evidence="2 3">
    <name type="scientific">Paraburkholderia caffeinilytica</name>
    <dbReference type="NCBI Taxonomy" id="1761016"/>
    <lineage>
        <taxon>Bacteria</taxon>
        <taxon>Pseudomonadati</taxon>
        <taxon>Pseudomonadota</taxon>
        <taxon>Betaproteobacteria</taxon>
        <taxon>Burkholderiales</taxon>
        <taxon>Burkholderiaceae</taxon>
        <taxon>Paraburkholderia</taxon>
    </lineage>
</organism>
<reference evidence="3" key="1">
    <citation type="journal article" date="2019" name="Int. J. Syst. Evol. Microbiol.">
        <title>The Global Catalogue of Microorganisms (GCM) 10K type strain sequencing project: providing services to taxonomists for standard genome sequencing and annotation.</title>
        <authorList>
            <consortium name="The Broad Institute Genomics Platform"/>
            <consortium name="The Broad Institute Genome Sequencing Center for Infectious Disease"/>
            <person name="Wu L."/>
            <person name="Ma J."/>
        </authorList>
    </citation>
    <scope>NUCLEOTIDE SEQUENCE [LARGE SCALE GENOMIC DNA]</scope>
    <source>
        <strain evidence="3">CGMCC 1.15103</strain>
    </source>
</reference>
<feature type="region of interest" description="Disordered" evidence="1">
    <location>
        <begin position="1"/>
        <end position="41"/>
    </location>
</feature>
<accession>A0ABQ1N6A4</accession>
<dbReference type="Proteomes" id="UP000602004">
    <property type="component" value="Unassembled WGS sequence"/>
</dbReference>
<evidence type="ECO:0008006" key="4">
    <source>
        <dbReference type="Google" id="ProtNLM"/>
    </source>
</evidence>
<name>A0ABQ1N6A4_9BURK</name>
<feature type="region of interest" description="Disordered" evidence="1">
    <location>
        <begin position="72"/>
        <end position="101"/>
    </location>
</feature>
<feature type="compositionally biased region" description="Low complexity" evidence="1">
    <location>
        <begin position="87"/>
        <end position="96"/>
    </location>
</feature>
<proteinExistence type="predicted"/>
<comment type="caution">
    <text evidence="2">The sequence shown here is derived from an EMBL/GenBank/DDBJ whole genome shotgun (WGS) entry which is preliminary data.</text>
</comment>
<dbReference type="EMBL" id="BMHL01000009">
    <property type="protein sequence ID" value="GGC55402.1"/>
    <property type="molecule type" value="Genomic_DNA"/>
</dbReference>
<evidence type="ECO:0000313" key="2">
    <source>
        <dbReference type="EMBL" id="GGC55402.1"/>
    </source>
</evidence>
<sequence length="236" mass="24505">MTTPVTKEHTKKAFHFPKSSTRHAVDGAEPAAAPEQPADAAPVVEKASKAKRAATAETAAVVKKATKKVKRAATAEAKPAVKKPAKAKQSAATETKPVVKKAAKAKRSVAAEAALVVKKAPKAKPAATAEAAQAVKKAAKPKRSATAEAAPASAPEAKKAKQPKKEKVVRDSFTMPKSDYDKIASLKQKCLDAGVQVKKSELLRAGLIMLESAAPQRLLAAVSSLETVKTGRPAKG</sequence>
<evidence type="ECO:0000313" key="3">
    <source>
        <dbReference type="Proteomes" id="UP000602004"/>
    </source>
</evidence>
<feature type="region of interest" description="Disordered" evidence="1">
    <location>
        <begin position="120"/>
        <end position="173"/>
    </location>
</feature>
<feature type="compositionally biased region" description="Low complexity" evidence="1">
    <location>
        <begin position="28"/>
        <end position="41"/>
    </location>
</feature>
<feature type="compositionally biased region" description="Low complexity" evidence="1">
    <location>
        <begin position="146"/>
        <end position="155"/>
    </location>
</feature>
<feature type="compositionally biased region" description="Basic and acidic residues" evidence="1">
    <location>
        <begin position="156"/>
        <end position="170"/>
    </location>
</feature>
<dbReference type="RefSeq" id="WP_115776735.1">
    <property type="nucleotide sequence ID" value="NZ_BMHL01000009.1"/>
</dbReference>